<feature type="region of interest" description="Disordered" evidence="3">
    <location>
        <begin position="801"/>
        <end position="852"/>
    </location>
</feature>
<gene>
    <name evidence="4" type="primary">KAR2</name>
    <name evidence="4" type="ORF">SNAT2548_LOCUS12204</name>
</gene>
<dbReference type="Proteomes" id="UP000604046">
    <property type="component" value="Unassembled WGS sequence"/>
</dbReference>
<feature type="compositionally biased region" description="Polar residues" evidence="3">
    <location>
        <begin position="832"/>
        <end position="842"/>
    </location>
</feature>
<evidence type="ECO:0000256" key="3">
    <source>
        <dbReference type="SAM" id="MobiDB-lite"/>
    </source>
</evidence>
<dbReference type="AlphaFoldDB" id="A0A812M033"/>
<dbReference type="PANTHER" id="PTHR19375">
    <property type="entry name" value="HEAT SHOCK PROTEIN 70KDA"/>
    <property type="match status" value="1"/>
</dbReference>
<dbReference type="OrthoDB" id="5353557at2759"/>
<proteinExistence type="predicted"/>
<dbReference type="InterPro" id="IPR013126">
    <property type="entry name" value="Hsp_70_fam"/>
</dbReference>
<protein>
    <submittedName>
        <fullName evidence="4">KAR2 protein</fullName>
    </submittedName>
</protein>
<comment type="caution">
    <text evidence="4">The sequence shown here is derived from an EMBL/GenBank/DDBJ whole genome shotgun (WGS) entry which is preliminary data.</text>
</comment>
<evidence type="ECO:0000313" key="4">
    <source>
        <dbReference type="EMBL" id="CAE7249770.1"/>
    </source>
</evidence>
<dbReference type="GO" id="GO:0005524">
    <property type="term" value="F:ATP binding"/>
    <property type="evidence" value="ECO:0007669"/>
    <property type="project" value="UniProtKB-KW"/>
</dbReference>
<reference evidence="4" key="1">
    <citation type="submission" date="2021-02" db="EMBL/GenBank/DDBJ databases">
        <authorList>
            <person name="Dougan E. K."/>
            <person name="Rhodes N."/>
            <person name="Thang M."/>
            <person name="Chan C."/>
        </authorList>
    </citation>
    <scope>NUCLEOTIDE SEQUENCE</scope>
</reference>
<name>A0A812M033_9DINO</name>
<evidence type="ECO:0000313" key="5">
    <source>
        <dbReference type="Proteomes" id="UP000604046"/>
    </source>
</evidence>
<keyword evidence="5" id="KW-1185">Reference proteome</keyword>
<evidence type="ECO:0000256" key="1">
    <source>
        <dbReference type="ARBA" id="ARBA00022741"/>
    </source>
</evidence>
<dbReference type="SUPFAM" id="SSF100920">
    <property type="entry name" value="Heat shock protein 70kD (HSP70), peptide-binding domain"/>
    <property type="match status" value="1"/>
</dbReference>
<keyword evidence="2" id="KW-0067">ATP-binding</keyword>
<dbReference type="GO" id="GO:0140662">
    <property type="term" value="F:ATP-dependent protein folding chaperone"/>
    <property type="evidence" value="ECO:0007669"/>
    <property type="project" value="InterPro"/>
</dbReference>
<sequence>MEVDSRARLEATSRKRQRRTIPVDAKLLHQISNKDLLQSHIQHFAEDLGVSGPPKARFEDVALVITDWNANMPTQIMDILVCFLETRKDDPTQIALVSLDLHGKMPRILEALLKNRAFFESPASSLETLELSLEEVDPHKAFIPLFPNLRSLRMYQPEFPSSPSDADHLGMRLLKLNRETLHDVAAVGLQSGPAVFKTVITHLPRACNGHTTLWLVAGADTIRSALGHLGEELQEARRVGETEAFVSKLADLKIHVEAPSSSFDGIRLAAKVALNRGLNEEEKATRRKVRTTIRSTLTEAAPGGVLMCLFDVTPLSLGIASSEGFRLFEPGATAPARVLQATISAQEARLLVEACNLSGGIVLEIPVSTDSTVGVLVENLSTRLGWKSAICFLDDLQVQPHLSLANYSTLTIKEARDVKMTRLLERNTTIPTKTTSCFTACSTCVSIQLLEGELCLARENRLLGELKLEGLPAAESLVEVTLEIDANGILHVWASGSGQSCHMVITNDRPRWSASEVEHMVEEAELSWQQTASTTAKNKLFNKCTRILKDQPPLAEVARKALRWLEENDTCEEVSLVKSQLQTLDTPIPEDQDVVLTLEDIVEEIIQEEIVDETDVYVDVDRQLKIQGRNERKFDLGVFNPIWRSKADKLSLEEVNAISAHLTRAAFAEGSVCPLKYETVTWLVGEAEVMNLRRNASPGQGPTENDMLYTRGHQTDRCTLILQGRLGAFVGRESFKTENGAFSLLARDALITDGFAPDFDAFLSTSKVRILSIKRDVYHRAVELDREPALLEKARRAQAHIAPRMPTARRLSVRNRLGTDGEDDKSPRVSHRTSGSGKQSPKQDGLYSRAQL</sequence>
<keyword evidence="1" id="KW-0547">Nucleotide-binding</keyword>
<evidence type="ECO:0000256" key="2">
    <source>
        <dbReference type="ARBA" id="ARBA00022840"/>
    </source>
</evidence>
<dbReference type="InterPro" id="IPR029047">
    <property type="entry name" value="HSP70_peptide-bd_sf"/>
</dbReference>
<dbReference type="Pfam" id="PF00012">
    <property type="entry name" value="HSP70"/>
    <property type="match status" value="1"/>
</dbReference>
<dbReference type="Pfam" id="PF25562">
    <property type="entry name" value="CNBH_CNNM2_C"/>
    <property type="match status" value="1"/>
</dbReference>
<dbReference type="EMBL" id="CAJNDS010001153">
    <property type="protein sequence ID" value="CAE7249770.1"/>
    <property type="molecule type" value="Genomic_DNA"/>
</dbReference>
<organism evidence="4 5">
    <name type="scientific">Symbiodinium natans</name>
    <dbReference type="NCBI Taxonomy" id="878477"/>
    <lineage>
        <taxon>Eukaryota</taxon>
        <taxon>Sar</taxon>
        <taxon>Alveolata</taxon>
        <taxon>Dinophyceae</taxon>
        <taxon>Suessiales</taxon>
        <taxon>Symbiodiniaceae</taxon>
        <taxon>Symbiodinium</taxon>
    </lineage>
</organism>
<dbReference type="Gene3D" id="2.60.34.10">
    <property type="entry name" value="Substrate Binding Domain Of DNAk, Chain A, domain 1"/>
    <property type="match status" value="1"/>
</dbReference>
<accession>A0A812M033</accession>